<evidence type="ECO:0000259" key="2">
    <source>
        <dbReference type="Pfam" id="PF13976"/>
    </source>
</evidence>
<dbReference type="Pfam" id="PF22936">
    <property type="entry name" value="Pol_BBD"/>
    <property type="match status" value="1"/>
</dbReference>
<dbReference type="Proteomes" id="UP000694864">
    <property type="component" value="Chromosome 4"/>
</dbReference>
<reference evidence="5" key="2">
    <citation type="submission" date="2025-08" db="UniProtKB">
        <authorList>
            <consortium name="RefSeq"/>
        </authorList>
    </citation>
    <scope>IDENTIFICATION</scope>
    <source>
        <tissue evidence="5">Leaf</tissue>
    </source>
</reference>
<dbReference type="InterPro" id="IPR025724">
    <property type="entry name" value="GAG-pre-integrase_dom"/>
</dbReference>
<keyword evidence="4" id="KW-1185">Reference proteome</keyword>
<reference evidence="4" key="1">
    <citation type="journal article" date="2014" name="Nat. Commun.">
        <title>The emerging biofuel crop Camelina sativa retains a highly undifferentiated hexaploid genome structure.</title>
        <authorList>
            <person name="Kagale S."/>
            <person name="Koh C."/>
            <person name="Nixon J."/>
            <person name="Bollina V."/>
            <person name="Clarke W.E."/>
            <person name="Tuteja R."/>
            <person name="Spillane C."/>
            <person name="Robinson S.J."/>
            <person name="Links M.G."/>
            <person name="Clarke C."/>
            <person name="Higgins E.E."/>
            <person name="Huebert T."/>
            <person name="Sharpe A.G."/>
            <person name="Parkin I.A."/>
        </authorList>
    </citation>
    <scope>NUCLEOTIDE SEQUENCE [LARGE SCALE GENOMIC DNA]</scope>
    <source>
        <strain evidence="4">cv. DH55</strain>
    </source>
</reference>
<evidence type="ECO:0000313" key="4">
    <source>
        <dbReference type="Proteomes" id="UP000694864"/>
    </source>
</evidence>
<dbReference type="RefSeq" id="XP_010507514.1">
    <property type="nucleotide sequence ID" value="XM_010509212.1"/>
</dbReference>
<proteinExistence type="predicted"/>
<dbReference type="PANTHER" id="PTHR47481">
    <property type="match status" value="1"/>
</dbReference>
<evidence type="ECO:0000259" key="3">
    <source>
        <dbReference type="Pfam" id="PF22936"/>
    </source>
</evidence>
<evidence type="ECO:0000313" key="5">
    <source>
        <dbReference type="RefSeq" id="XP_010507514.1"/>
    </source>
</evidence>
<dbReference type="InterPro" id="IPR054722">
    <property type="entry name" value="PolX-like_BBD"/>
</dbReference>
<feature type="domain" description="GAG-pre-integrase" evidence="2">
    <location>
        <begin position="385"/>
        <end position="451"/>
    </location>
</feature>
<feature type="domain" description="Retrovirus-related Pol polyprotein from transposon TNT 1-94-like beta-barrel" evidence="3">
    <location>
        <begin position="274"/>
        <end position="352"/>
    </location>
</feature>
<feature type="compositionally biased region" description="Low complexity" evidence="1">
    <location>
        <begin position="166"/>
        <end position="179"/>
    </location>
</feature>
<name>A0ABM0YXM0_CAMSA</name>
<dbReference type="GeneID" id="104784148"/>
<dbReference type="PANTHER" id="PTHR47481:SF22">
    <property type="entry name" value="RETROTRANSPOSON GAG DOMAIN-CONTAINING PROTEIN"/>
    <property type="match status" value="1"/>
</dbReference>
<feature type="compositionally biased region" description="Basic residues" evidence="1">
    <location>
        <begin position="188"/>
        <end position="204"/>
    </location>
</feature>
<feature type="region of interest" description="Disordered" evidence="1">
    <location>
        <begin position="165"/>
        <end position="212"/>
    </location>
</feature>
<organism evidence="4 5">
    <name type="scientific">Camelina sativa</name>
    <name type="common">False flax</name>
    <name type="synonym">Myagrum sativum</name>
    <dbReference type="NCBI Taxonomy" id="90675"/>
    <lineage>
        <taxon>Eukaryota</taxon>
        <taxon>Viridiplantae</taxon>
        <taxon>Streptophyta</taxon>
        <taxon>Embryophyta</taxon>
        <taxon>Tracheophyta</taxon>
        <taxon>Spermatophyta</taxon>
        <taxon>Magnoliopsida</taxon>
        <taxon>eudicotyledons</taxon>
        <taxon>Gunneridae</taxon>
        <taxon>Pentapetalae</taxon>
        <taxon>rosids</taxon>
        <taxon>malvids</taxon>
        <taxon>Brassicales</taxon>
        <taxon>Brassicaceae</taxon>
        <taxon>Camelineae</taxon>
        <taxon>Camelina</taxon>
    </lineage>
</organism>
<gene>
    <name evidence="5" type="primary">LOC104784148</name>
</gene>
<sequence>MAAPNEVVVSSDESSLVNVNMSNVTKLTATKFLMWSRQIHALLDGYDVAGYLDGSILPLDATLTTADTYAKPSRTHIKQIRDQLTHWKKGSKSIEDYVQGFTIRFDQLALLESPIAHEDQIDYILGGLPEDYKRVINQIEGRDTTPTITEVNEKLINEELKLQSMVHSSSVPTTTNTVSYKPSGSHQQPRRNTRHGSRGQQHHFSRNDSRGMGHGYQGRCQLCGVFGHSARRCSQLPFGGGYPAYSGGSPQPPMQPWQPRANVAMAPPYNPANWIMDSGATHHLTSDLANLSMHQPYTGGEEVTIADGSGLPISQTGSALLPTPSRSLKLIDVLYVPNVCKNLISVYRLSNANNVSVHFYPAYFHVKDLKTGAQLLQGRTKNELYEWPVINNVITSFTTSPQPRTDLSSWHYRFGHPSLPVLKIIVSEFSLPFSSKTQQQFSCSDCFINKSHKLPFHSNTITSTRSLEYIYSDVWTSPLLSTENFKYYLVMVDHFIR</sequence>
<accession>A0ABM0YXM0</accession>
<dbReference type="Pfam" id="PF14223">
    <property type="entry name" value="Retrotran_gag_2"/>
    <property type="match status" value="1"/>
</dbReference>
<protein>
    <submittedName>
        <fullName evidence="5">Uncharacterized protein LOC104784148</fullName>
    </submittedName>
</protein>
<dbReference type="Pfam" id="PF13976">
    <property type="entry name" value="gag_pre-integrs"/>
    <property type="match status" value="1"/>
</dbReference>
<evidence type="ECO:0000256" key="1">
    <source>
        <dbReference type="SAM" id="MobiDB-lite"/>
    </source>
</evidence>